<dbReference type="Pfam" id="PF00497">
    <property type="entry name" value="SBP_bac_3"/>
    <property type="match status" value="1"/>
</dbReference>
<keyword evidence="4" id="KW-1185">Reference proteome</keyword>
<comment type="caution">
    <text evidence="3">The sequence shown here is derived from an EMBL/GenBank/DDBJ whole genome shotgun (WGS) entry which is preliminary data.</text>
</comment>
<name>A0ABW5BIL1_9PROT</name>
<protein>
    <submittedName>
        <fullName evidence="3">Substrate-binding periplasmic protein</fullName>
    </submittedName>
</protein>
<gene>
    <name evidence="3" type="ORF">ACFSKO_09985</name>
</gene>
<dbReference type="SMART" id="SM00062">
    <property type="entry name" value="PBPb"/>
    <property type="match status" value="1"/>
</dbReference>
<organism evidence="3 4">
    <name type="scientific">Kiloniella antarctica</name>
    <dbReference type="NCBI Taxonomy" id="1550907"/>
    <lineage>
        <taxon>Bacteria</taxon>
        <taxon>Pseudomonadati</taxon>
        <taxon>Pseudomonadota</taxon>
        <taxon>Alphaproteobacteria</taxon>
        <taxon>Rhodospirillales</taxon>
        <taxon>Kiloniellaceae</taxon>
        <taxon>Kiloniella</taxon>
    </lineage>
</organism>
<proteinExistence type="predicted"/>
<sequence>MKKHAVYMLAVIFILFTSLFSASSFSQGDKLIAHWRDRPPYIFKDNNDQIKGVMVELLEEAVKQLGYELEWQDVPFAQSLQQVKRMKPVIVPRVRKTEEREAFVKYLGPIGYARTRVLFLVHKSDKHLLGSYEDLYKYLIGVKRGTTYNDKFDKDPRIKKIVSIDDKNMVQMFKGGRFKIMAIADLVSIQTALNNAGIDDYVFASYIIYNEGSGYYFGVPKTSELEKVYDNLNDILADMMAKGETKKFFERYGLGDTVWFDEDNLVTN</sequence>
<dbReference type="InterPro" id="IPR001638">
    <property type="entry name" value="Solute-binding_3/MltF_N"/>
</dbReference>
<dbReference type="PANTHER" id="PTHR35936">
    <property type="entry name" value="MEMBRANE-BOUND LYTIC MUREIN TRANSGLYCOSYLASE F"/>
    <property type="match status" value="1"/>
</dbReference>
<evidence type="ECO:0000313" key="4">
    <source>
        <dbReference type="Proteomes" id="UP001597294"/>
    </source>
</evidence>
<reference evidence="4" key="1">
    <citation type="journal article" date="2019" name="Int. J. Syst. Evol. Microbiol.">
        <title>The Global Catalogue of Microorganisms (GCM) 10K type strain sequencing project: providing services to taxonomists for standard genome sequencing and annotation.</title>
        <authorList>
            <consortium name="The Broad Institute Genomics Platform"/>
            <consortium name="The Broad Institute Genome Sequencing Center for Infectious Disease"/>
            <person name="Wu L."/>
            <person name="Ma J."/>
        </authorList>
    </citation>
    <scope>NUCLEOTIDE SEQUENCE [LARGE SCALE GENOMIC DNA]</scope>
    <source>
        <strain evidence="4">CGMCC 4.7192</strain>
    </source>
</reference>
<dbReference type="Proteomes" id="UP001597294">
    <property type="component" value="Unassembled WGS sequence"/>
</dbReference>
<feature type="domain" description="Solute-binding protein family 3/N-terminal" evidence="2">
    <location>
        <begin position="30"/>
        <end position="256"/>
    </location>
</feature>
<evidence type="ECO:0000256" key="1">
    <source>
        <dbReference type="ARBA" id="ARBA00022729"/>
    </source>
</evidence>
<dbReference type="SUPFAM" id="SSF53850">
    <property type="entry name" value="Periplasmic binding protein-like II"/>
    <property type="match status" value="1"/>
</dbReference>
<accession>A0ABW5BIL1</accession>
<dbReference type="EMBL" id="JBHUII010000004">
    <property type="protein sequence ID" value="MFD2205943.1"/>
    <property type="molecule type" value="Genomic_DNA"/>
</dbReference>
<dbReference type="RefSeq" id="WP_380251043.1">
    <property type="nucleotide sequence ID" value="NZ_JBHUII010000004.1"/>
</dbReference>
<dbReference type="Gene3D" id="3.40.190.10">
    <property type="entry name" value="Periplasmic binding protein-like II"/>
    <property type="match status" value="2"/>
</dbReference>
<dbReference type="PANTHER" id="PTHR35936:SF25">
    <property type="entry name" value="ABC TRANSPORTER SUBSTRATE-BINDING PROTEIN"/>
    <property type="match status" value="1"/>
</dbReference>
<keyword evidence="1" id="KW-0732">Signal</keyword>
<evidence type="ECO:0000259" key="2">
    <source>
        <dbReference type="SMART" id="SM00062"/>
    </source>
</evidence>
<evidence type="ECO:0000313" key="3">
    <source>
        <dbReference type="EMBL" id="MFD2205943.1"/>
    </source>
</evidence>